<accession>A0ACC1S0I7</accession>
<gene>
    <name evidence="1" type="ORF">NM208_g9731</name>
</gene>
<dbReference type="EMBL" id="JANRMS010001282">
    <property type="protein sequence ID" value="KAJ3529490.1"/>
    <property type="molecule type" value="Genomic_DNA"/>
</dbReference>
<dbReference type="Proteomes" id="UP001148629">
    <property type="component" value="Unassembled WGS sequence"/>
</dbReference>
<evidence type="ECO:0000313" key="2">
    <source>
        <dbReference type="Proteomes" id="UP001148629"/>
    </source>
</evidence>
<keyword evidence="2" id="KW-1185">Reference proteome</keyword>
<organism evidence="1 2">
    <name type="scientific">Fusarium decemcellulare</name>
    <dbReference type="NCBI Taxonomy" id="57161"/>
    <lineage>
        <taxon>Eukaryota</taxon>
        <taxon>Fungi</taxon>
        <taxon>Dikarya</taxon>
        <taxon>Ascomycota</taxon>
        <taxon>Pezizomycotina</taxon>
        <taxon>Sordariomycetes</taxon>
        <taxon>Hypocreomycetidae</taxon>
        <taxon>Hypocreales</taxon>
        <taxon>Nectriaceae</taxon>
        <taxon>Fusarium</taxon>
        <taxon>Fusarium decemcellulare species complex</taxon>
    </lineage>
</organism>
<comment type="caution">
    <text evidence="1">The sequence shown here is derived from an EMBL/GenBank/DDBJ whole genome shotgun (WGS) entry which is preliminary data.</text>
</comment>
<sequence length="611" mass="69333">MLASARIAASVAAQWKSLNDSYCVSSQMGHYLDGLQLQFLPITNPQVLGNVDSTACSKRLGPWIFPDYGHRLRGMETVSICRKPGCSHCTVSAEASTVHSDCFEFVARRCNLDDYLDYLWVVTAWRAPWRQAPHFGLQDTEVVEPDWSVLDCLDISRSLASLPPEILGIIHRYSATSILWRFNAASKLTRRFPIALSDSLLSIRLCKVAAWKRGQPVTIEEAHQLPVIRLTIDSWGIREVERLPGYPQFKTWRTDSLVFVILDQAYLKDVIALFKFGVLRLEVPKTCHGLQTWDTPTPPEMRRCCFYPAHIRYSTQFRTIELRRISGITFFYHGEIYAIHAHTQEAPCAQITYQRLSRRRQRSVVWVYVPVSQKDYITALGARMPLRQERSFGSTCLLFRMKLGGDVPVGLGSCKQAKDLLLSKSPPTTIIYNTLELEPVSVIGAYPTGKEENTPIAPFRHPFIGDPPFPNAYFSSAPLESVNRICIFSNKHIGMCIGILLQYENGAQRSLGQCRVGIDPTEDYVKPVRICFRRQVYTRLGVSGELQATRVRVSSSGPGHHVHYEQGWTCFEMQGELEFWFSWQETRLTVILSTSDEVSKQGPQTQKIIDT</sequence>
<reference evidence="1" key="1">
    <citation type="submission" date="2022-08" db="EMBL/GenBank/DDBJ databases">
        <title>Genome Sequence of Fusarium decemcellulare.</title>
        <authorList>
            <person name="Buettner E."/>
        </authorList>
    </citation>
    <scope>NUCLEOTIDE SEQUENCE</scope>
    <source>
        <strain evidence="1">Babe19</strain>
    </source>
</reference>
<proteinExistence type="predicted"/>
<evidence type="ECO:0000313" key="1">
    <source>
        <dbReference type="EMBL" id="KAJ3529490.1"/>
    </source>
</evidence>
<protein>
    <submittedName>
        <fullName evidence="1">Uncharacterized protein</fullName>
    </submittedName>
</protein>
<name>A0ACC1S0I7_9HYPO</name>